<dbReference type="EMBL" id="LN649231">
    <property type="protein sequence ID" value="CEI70432.1"/>
    <property type="molecule type" value="Genomic_DNA"/>
</dbReference>
<feature type="compositionally biased region" description="Low complexity" evidence="1">
    <location>
        <begin position="325"/>
        <end position="337"/>
    </location>
</feature>
<dbReference type="Proteomes" id="UP000245910">
    <property type="component" value="Chromosome III"/>
</dbReference>
<evidence type="ECO:0000313" key="3">
    <source>
        <dbReference type="Proteomes" id="UP000245910"/>
    </source>
</evidence>
<feature type="region of interest" description="Disordered" evidence="1">
    <location>
        <begin position="169"/>
        <end position="221"/>
    </location>
</feature>
<feature type="compositionally biased region" description="Low complexity" evidence="1">
    <location>
        <begin position="201"/>
        <end position="216"/>
    </location>
</feature>
<organism evidence="2 3">
    <name type="scientific">Fusarium venenatum</name>
    <dbReference type="NCBI Taxonomy" id="56646"/>
    <lineage>
        <taxon>Eukaryota</taxon>
        <taxon>Fungi</taxon>
        <taxon>Dikarya</taxon>
        <taxon>Ascomycota</taxon>
        <taxon>Pezizomycotina</taxon>
        <taxon>Sordariomycetes</taxon>
        <taxon>Hypocreomycetidae</taxon>
        <taxon>Hypocreales</taxon>
        <taxon>Nectriaceae</taxon>
        <taxon>Fusarium</taxon>
    </lineage>
</organism>
<evidence type="ECO:0000256" key="1">
    <source>
        <dbReference type="SAM" id="MobiDB-lite"/>
    </source>
</evidence>
<feature type="compositionally biased region" description="Polar residues" evidence="1">
    <location>
        <begin position="275"/>
        <end position="293"/>
    </location>
</feature>
<name>A0A2L2THI1_9HYPO</name>
<feature type="compositionally biased region" description="Low complexity" evidence="1">
    <location>
        <begin position="241"/>
        <end position="274"/>
    </location>
</feature>
<dbReference type="AlphaFoldDB" id="A0A2L2THI1"/>
<proteinExistence type="predicted"/>
<feature type="compositionally biased region" description="Polar residues" evidence="1">
    <location>
        <begin position="313"/>
        <end position="324"/>
    </location>
</feature>
<accession>A0A2L2THI1</accession>
<keyword evidence="3" id="KW-1185">Reference proteome</keyword>
<protein>
    <submittedName>
        <fullName evidence="2">Uncharacterized protein</fullName>
    </submittedName>
</protein>
<reference evidence="3" key="1">
    <citation type="submission" date="2014-10" db="EMBL/GenBank/DDBJ databases">
        <authorList>
            <person name="King R."/>
        </authorList>
    </citation>
    <scope>NUCLEOTIDE SEQUENCE [LARGE SCALE GENOMIC DNA]</scope>
    <source>
        <strain evidence="3">A3/5</strain>
    </source>
</reference>
<feature type="region of interest" description="Disordered" evidence="1">
    <location>
        <begin position="313"/>
        <end position="337"/>
    </location>
</feature>
<feature type="region of interest" description="Disordered" evidence="1">
    <location>
        <begin position="241"/>
        <end position="293"/>
    </location>
</feature>
<evidence type="ECO:0000313" key="2">
    <source>
        <dbReference type="EMBL" id="CEI70432.1"/>
    </source>
</evidence>
<sequence length="477" mass="51296">MNPVLKYGSLPPLVVDYLVVNGNIGTPGQDSGDIYGFENGIRARALDQGGYTGINNDTDRSTSIWQHISSPHARPVFQLFYKVLQMEDDNDCKVNVYYGNQLFLRSDSFQDVADWRAVSGMPSLTTLSFDLRILVDLMFISAAISLSDLDRVKIDWKAATLVQPTMRNTSFGETSQANPSTTDTKSTSETAVSSQADASNSLTSTTPDTTILPTHTRSNTETFLSSTSQLSSVAESELATSLDTLPTSSETLTTTSPLMSESSIVSESSLTPESATSANIESETSVASDSTSIHILEPTTFESTTSTALESTITAGESTTTNALSTSDISSSGMSTETSSITSWTLTVSATAMPASTMPTTTNGSGPFPTSIDDLSPAAREIFDFIMDKLTPNDRNLHVPAAQMREMASHSLYPSTTGTESVKTNVFIMTSGLVLRIVPLAEIWLHLLGRQLTVRVNWITIPRDVSETSSSIPFHSM</sequence>
<dbReference type="STRING" id="56646.A0A2L2THI1"/>
<feature type="compositionally biased region" description="Polar residues" evidence="1">
    <location>
        <begin position="169"/>
        <end position="200"/>
    </location>
</feature>